<dbReference type="EMBL" id="CP013862">
    <property type="protein sequence ID" value="ALX49945.1"/>
    <property type="molecule type" value="Genomic_DNA"/>
</dbReference>
<dbReference type="AlphaFoldDB" id="A0A0U4EHK1"/>
<protein>
    <submittedName>
        <fullName evidence="3">Poly-gamma-glutamate biosynthesis protein</fullName>
    </submittedName>
</protein>
<dbReference type="Gene3D" id="3.60.21.10">
    <property type="match status" value="1"/>
</dbReference>
<dbReference type="Pfam" id="PF09587">
    <property type="entry name" value="PGA_cap"/>
    <property type="match status" value="1"/>
</dbReference>
<evidence type="ECO:0000256" key="1">
    <source>
        <dbReference type="ARBA" id="ARBA00005662"/>
    </source>
</evidence>
<evidence type="ECO:0000313" key="3">
    <source>
        <dbReference type="EMBL" id="ALX49945.1"/>
    </source>
</evidence>
<reference evidence="3 4" key="1">
    <citation type="submission" date="2016-01" db="EMBL/GenBank/DDBJ databases">
        <title>Complete genome sequence of strain Lentibacillus amyloliquefaciens LAM0015T isolated from saline sediment.</title>
        <authorList>
            <person name="Wang J.-L."/>
            <person name="He M.-X."/>
        </authorList>
    </citation>
    <scope>NUCLEOTIDE SEQUENCE [LARGE SCALE GENOMIC DNA]</scope>
    <source>
        <strain evidence="3 4">LAM0015</strain>
    </source>
</reference>
<accession>A0A0U4EHK1</accession>
<evidence type="ECO:0000259" key="2">
    <source>
        <dbReference type="SMART" id="SM00854"/>
    </source>
</evidence>
<sequence>MNNDNSVSLTAVGDVLPHGRVYGGTKKKSDYKFGEKLENAAHLLGKTDITVANLETIIAGKDIGLTSYPRFNCPVELGYTLKDMGVDIVSIANNHMLDRGEEGLLKSISNLKEIGLEYDGGYKSFEDRDRLRIIKKNGLRICFVSFTRGTNSIEIPEDKPYLSNSLKEINPLKIYSTLRRIKKNKLADVIVANMHFGEEYHLYPSSTQREMSASLADAGADVILGHHPHVLQPPEWIETSRGTKSFAAYSMGNFFTGQNGLHRQIGAVLSLDITKPRENYTGIEIKNPKYELTFVSNERHRNYKIHVFRDWIKENKEIKTAEFVFDSNQVYEDVVNRMRKEIKSLEIN</sequence>
<evidence type="ECO:0000313" key="4">
    <source>
        <dbReference type="Proteomes" id="UP000050331"/>
    </source>
</evidence>
<dbReference type="CDD" id="cd07381">
    <property type="entry name" value="MPP_CapA"/>
    <property type="match status" value="1"/>
</dbReference>
<dbReference type="InterPro" id="IPR052169">
    <property type="entry name" value="CW_Biosynth-Accessory"/>
</dbReference>
<dbReference type="KEGG" id="lao:AOX59_15990"/>
<dbReference type="PANTHER" id="PTHR33393">
    <property type="entry name" value="POLYGLUTAMINE SYNTHESIS ACCESSORY PROTEIN RV0574C-RELATED"/>
    <property type="match status" value="1"/>
</dbReference>
<dbReference type="Proteomes" id="UP000050331">
    <property type="component" value="Chromosome"/>
</dbReference>
<name>A0A0U4EHK1_9BACI</name>
<keyword evidence="4" id="KW-1185">Reference proteome</keyword>
<comment type="similarity">
    <text evidence="1">Belongs to the CapA family.</text>
</comment>
<dbReference type="SUPFAM" id="SSF56300">
    <property type="entry name" value="Metallo-dependent phosphatases"/>
    <property type="match status" value="1"/>
</dbReference>
<dbReference type="RefSeq" id="WP_068446942.1">
    <property type="nucleotide sequence ID" value="NZ_CP013862.1"/>
</dbReference>
<dbReference type="SMART" id="SM00854">
    <property type="entry name" value="PGA_cap"/>
    <property type="match status" value="1"/>
</dbReference>
<dbReference type="OrthoDB" id="9810906at2"/>
<dbReference type="STRING" id="1472767.AOX59_15990"/>
<dbReference type="PANTHER" id="PTHR33393:SF12">
    <property type="entry name" value="CAPSULE BIOSYNTHESIS PROTEIN CAPA"/>
    <property type="match status" value="1"/>
</dbReference>
<gene>
    <name evidence="3" type="ORF">AOX59_15990</name>
</gene>
<organism evidence="3 4">
    <name type="scientific">Lentibacillus amyloliquefaciens</name>
    <dbReference type="NCBI Taxonomy" id="1472767"/>
    <lineage>
        <taxon>Bacteria</taxon>
        <taxon>Bacillati</taxon>
        <taxon>Bacillota</taxon>
        <taxon>Bacilli</taxon>
        <taxon>Bacillales</taxon>
        <taxon>Bacillaceae</taxon>
        <taxon>Lentibacillus</taxon>
    </lineage>
</organism>
<dbReference type="InterPro" id="IPR029052">
    <property type="entry name" value="Metallo-depent_PP-like"/>
</dbReference>
<feature type="domain" description="Capsule synthesis protein CapA" evidence="2">
    <location>
        <begin position="8"/>
        <end position="258"/>
    </location>
</feature>
<dbReference type="InterPro" id="IPR019079">
    <property type="entry name" value="Capsule_synth_CapA"/>
</dbReference>
<proteinExistence type="inferred from homology"/>